<name>X1ST18_9ZZZZ</name>
<dbReference type="AlphaFoldDB" id="X1ST18"/>
<dbReference type="EMBL" id="BARW01019519">
    <property type="protein sequence ID" value="GAI96227.1"/>
    <property type="molecule type" value="Genomic_DNA"/>
</dbReference>
<evidence type="ECO:0008006" key="2">
    <source>
        <dbReference type="Google" id="ProtNLM"/>
    </source>
</evidence>
<protein>
    <recommendedName>
        <fullName evidence="2">Maleate cis-trans isomerase</fullName>
    </recommendedName>
</protein>
<gene>
    <name evidence="1" type="ORF">S12H4_33154</name>
</gene>
<dbReference type="PANTHER" id="PTHR40267">
    <property type="entry name" value="BLR3294 PROTEIN"/>
    <property type="match status" value="1"/>
</dbReference>
<organism evidence="1">
    <name type="scientific">marine sediment metagenome</name>
    <dbReference type="NCBI Taxonomy" id="412755"/>
    <lineage>
        <taxon>unclassified sequences</taxon>
        <taxon>metagenomes</taxon>
        <taxon>ecological metagenomes</taxon>
    </lineage>
</organism>
<accession>X1ST18</accession>
<dbReference type="InterPro" id="IPR053714">
    <property type="entry name" value="Iso_Racemase_Enz_sf"/>
</dbReference>
<dbReference type="Pfam" id="PF17645">
    <property type="entry name" value="Amdase"/>
    <property type="match status" value="1"/>
</dbReference>
<evidence type="ECO:0000313" key="1">
    <source>
        <dbReference type="EMBL" id="GAI96227.1"/>
    </source>
</evidence>
<comment type="caution">
    <text evidence="1">The sequence shown here is derived from an EMBL/GenBank/DDBJ whole genome shotgun (WGS) entry which is preliminary data.</text>
</comment>
<sequence length="208" mass="22895">MYGWRGRIGLIVPSVNTVIEPEFYKMMPEGIGVYTSRVKNAKTTSEDLVKMNASVARAAEELSTANVDVIAYGCTTGSLVKGIQWEKDLCRRIEGLTDIPAITTSGAVIQALKAMGISRLAVVTPYPEELNILEKKFLEQNNIEVLNMRGLGIMEAVEIGEKSPGFVYRLAKNIFVPEAKGIFISCTNLRTVEIIEKLENDIGRPVIT</sequence>
<dbReference type="PANTHER" id="PTHR40267:SF1">
    <property type="entry name" value="BLR3294 PROTEIN"/>
    <property type="match status" value="1"/>
</dbReference>
<dbReference type="PIRSF" id="PIRSF015736">
    <property type="entry name" value="MI"/>
    <property type="match status" value="1"/>
</dbReference>
<dbReference type="Gene3D" id="3.40.50.12500">
    <property type="match status" value="1"/>
</dbReference>
<proteinExistence type="predicted"/>
<reference evidence="1" key="1">
    <citation type="journal article" date="2014" name="Front. Microbiol.">
        <title>High frequency of phylogenetically diverse reductive dehalogenase-homologous genes in deep subseafloor sedimentary metagenomes.</title>
        <authorList>
            <person name="Kawai M."/>
            <person name="Futagami T."/>
            <person name="Toyoda A."/>
            <person name="Takaki Y."/>
            <person name="Nishi S."/>
            <person name="Hori S."/>
            <person name="Arai W."/>
            <person name="Tsubouchi T."/>
            <person name="Morono Y."/>
            <person name="Uchiyama I."/>
            <person name="Ito T."/>
            <person name="Fujiyama A."/>
            <person name="Inagaki F."/>
            <person name="Takami H."/>
        </authorList>
    </citation>
    <scope>NUCLEOTIDE SEQUENCE</scope>
    <source>
        <strain evidence="1">Expedition CK06-06</strain>
    </source>
</reference>
<feature type="non-terminal residue" evidence="1">
    <location>
        <position position="208"/>
    </location>
</feature>
<dbReference type="InterPro" id="IPR026286">
    <property type="entry name" value="MaiA/AMDase"/>
</dbReference>